<dbReference type="PhylomeDB" id="O16534"/>
<dbReference type="HOGENOM" id="CLU_054633_2_0_1"/>
<dbReference type="WormBase" id="C17A2.7">
    <property type="protein sequence ID" value="CE08245"/>
    <property type="gene ID" value="WBGene00015875"/>
</dbReference>
<evidence type="ECO:0000313" key="4">
    <source>
        <dbReference type="WormBase" id="C17A2.7"/>
    </source>
</evidence>
<dbReference type="PaxDb" id="6239-C17A2.7"/>
<dbReference type="Proteomes" id="UP000001940">
    <property type="component" value="Chromosome II"/>
</dbReference>
<dbReference type="UCSC" id="C17A2.7">
    <property type="organism name" value="c. elegans"/>
</dbReference>
<dbReference type="InterPro" id="IPR006342">
    <property type="entry name" value="FkbM_mtfrase"/>
</dbReference>
<proteinExistence type="predicted"/>
<keyword evidence="3" id="KW-1185">Reference proteome</keyword>
<dbReference type="eggNOG" id="ENOG502R12F">
    <property type="taxonomic scope" value="Eukaryota"/>
</dbReference>
<dbReference type="PANTHER" id="PTHR22989">
    <property type="entry name" value="UNCHARACTERIZED DUF13 C.ELEGANS"/>
    <property type="match status" value="1"/>
</dbReference>
<dbReference type="RefSeq" id="NP_494668.1">
    <property type="nucleotide sequence ID" value="NM_062267.1"/>
</dbReference>
<dbReference type="AlphaFoldDB" id="O16534"/>
<dbReference type="CTD" id="182703"/>
<dbReference type="InParanoid" id="O16534"/>
<dbReference type="OrthoDB" id="5775722at2759"/>
<dbReference type="GeneID" id="182703"/>
<dbReference type="FunCoup" id="O16534">
    <property type="interactions" value="10"/>
</dbReference>
<keyword evidence="2" id="KW-0808">Transferase</keyword>
<keyword evidence="2" id="KW-0489">Methyltransferase</keyword>
<name>O16534_CAEEL</name>
<dbReference type="Pfam" id="PF05050">
    <property type="entry name" value="Methyltransf_21"/>
    <property type="match status" value="1"/>
</dbReference>
<dbReference type="KEGG" id="cel:CELE_C17A2.7"/>
<organism evidence="2 3">
    <name type="scientific">Caenorhabditis elegans</name>
    <dbReference type="NCBI Taxonomy" id="6239"/>
    <lineage>
        <taxon>Eukaryota</taxon>
        <taxon>Metazoa</taxon>
        <taxon>Ecdysozoa</taxon>
        <taxon>Nematoda</taxon>
        <taxon>Chromadorea</taxon>
        <taxon>Rhabditida</taxon>
        <taxon>Rhabditina</taxon>
        <taxon>Rhabditomorpha</taxon>
        <taxon>Rhabditoidea</taxon>
        <taxon>Rhabditidae</taxon>
        <taxon>Peloderinae</taxon>
        <taxon>Caenorhabditis</taxon>
    </lineage>
</organism>
<dbReference type="EMBL" id="BX284602">
    <property type="protein sequence ID" value="CCD64795.1"/>
    <property type="molecule type" value="Genomic_DNA"/>
</dbReference>
<protein>
    <submittedName>
        <fullName evidence="2">Methyltransferase FkbM domain-containing protein</fullName>
    </submittedName>
</protein>
<evidence type="ECO:0000259" key="1">
    <source>
        <dbReference type="Pfam" id="PF05050"/>
    </source>
</evidence>
<dbReference type="GO" id="GO:0032259">
    <property type="term" value="P:methylation"/>
    <property type="evidence" value="ECO:0007669"/>
    <property type="project" value="UniProtKB-KW"/>
</dbReference>
<evidence type="ECO:0000313" key="2">
    <source>
        <dbReference type="EMBL" id="CCD64795.1"/>
    </source>
</evidence>
<dbReference type="PIR" id="T31917">
    <property type="entry name" value="T31917"/>
</dbReference>
<evidence type="ECO:0000313" key="3">
    <source>
        <dbReference type="Proteomes" id="UP000001940"/>
    </source>
</evidence>
<reference evidence="2 3" key="1">
    <citation type="journal article" date="1998" name="Science">
        <title>Genome sequence of the nematode C. elegans: a platform for investigating biology.</title>
        <authorList>
            <consortium name="The C. elegans sequencing consortium"/>
            <person name="Sulson J.E."/>
            <person name="Waterston R."/>
        </authorList>
    </citation>
    <scope>NUCLEOTIDE SEQUENCE [LARGE SCALE GENOMIC DNA]</scope>
    <source>
        <strain evidence="2 3">Bristol N2</strain>
    </source>
</reference>
<accession>O16534</accession>
<feature type="domain" description="Methyltransferase FkbM" evidence="1">
    <location>
        <begin position="61"/>
        <end position="262"/>
    </location>
</feature>
<dbReference type="GO" id="GO:0008168">
    <property type="term" value="F:methyltransferase activity"/>
    <property type="evidence" value="ECO:0007669"/>
    <property type="project" value="UniProtKB-KW"/>
</dbReference>
<dbReference type="PANTHER" id="PTHR22989:SF5">
    <property type="entry name" value="METHYLTRANSFERASE FKBM DOMAIN-CONTAINING PROTEIN"/>
    <property type="match status" value="1"/>
</dbReference>
<sequence length="291" mass="34013">MRQSSALVFFSTIFLFFLCYIRTQSRFQFSSKNPGIKTMEENYDAWHSCFMNNISHFEGYPDELWDNMFNGIRRCEYIKEMKYLPILDFLNSDEAKRHILPKMNQPSTIVTLGIGHDTGAEEKLLQQLPEGSEFFGADPMHEINENLYTSIPGKYFPFAVGAAPGLAEANVLIDTSYTTKTVVNVDIIYFLTKLINRTVIDDLWMDAEGAEYGMFEFFYNGGEFDKNNIKFCQINIEIHVPDTHQKKLIHDFIFQLMKDRRYAIFRPVKGKHMRLYLLNFKDDNCAHNYIL</sequence>
<dbReference type="AGR" id="WB:WBGene00015875"/>
<gene>
    <name evidence="2 4" type="ORF">C17A2.7</name>
    <name evidence="2" type="ORF">CELE_C17A2.7</name>
</gene>